<dbReference type="EMBL" id="LLGC01000179">
    <property type="protein sequence ID" value="KQE03651.1"/>
    <property type="molecule type" value="Genomic_DNA"/>
</dbReference>
<dbReference type="RefSeq" id="WP_000868961.1">
    <property type="nucleotide sequence ID" value="NZ_CACSGJ010000056.1"/>
</dbReference>
<proteinExistence type="predicted"/>
<protein>
    <submittedName>
        <fullName evidence="1">Uncharacterized protein</fullName>
    </submittedName>
</protein>
<dbReference type="Proteomes" id="UP000051449">
    <property type="component" value="Unassembled WGS sequence"/>
</dbReference>
<accession>A0AAP1FCK6</accession>
<evidence type="ECO:0000313" key="2">
    <source>
        <dbReference type="Proteomes" id="UP000051449"/>
    </source>
</evidence>
<comment type="caution">
    <text evidence="1">The sequence shown here is derived from an EMBL/GenBank/DDBJ whole genome shotgun (WGS) entry which is preliminary data.</text>
</comment>
<evidence type="ECO:0000313" key="1">
    <source>
        <dbReference type="EMBL" id="KQE03651.1"/>
    </source>
</evidence>
<dbReference type="AlphaFoldDB" id="A0AAP1FCK6"/>
<gene>
    <name evidence="1" type="ORF">APD33_13640</name>
</gene>
<name>A0AAP1FCK6_ACIBA</name>
<sequence>MKVTAHRIARSGYDAVIIGFDRPCIISLYLHNVSPLCGPSHKNDEGVFRYSSHSKEDADNKNLSAKNYTYVDGLTIKDFYEYFSTMDLSHLNHEQHKALYAAVAEINDITDYCAHVIDLIDEEDDEEIQHYRSELKRTDSMIVDLENCVIEFSDGSKATYDDLHN</sequence>
<reference evidence="1 2" key="1">
    <citation type="submission" date="2015-10" db="EMBL/GenBank/DDBJ databases">
        <title>The utility of whole genome sequencing in characterizing Acinetobacter epidemiology and analyzing hospital outbreaks.</title>
        <authorList>
            <person name="Ozer E.A."/>
            <person name="Fitzpatrick M.A."/>
            <person name="Hauser A.R."/>
        </authorList>
    </citation>
    <scope>NUCLEOTIDE SEQUENCE [LARGE SCALE GENOMIC DNA]</scope>
    <source>
        <strain evidence="1 2">ABBL072</strain>
    </source>
</reference>
<organism evidence="1 2">
    <name type="scientific">Acinetobacter baumannii</name>
    <dbReference type="NCBI Taxonomy" id="470"/>
    <lineage>
        <taxon>Bacteria</taxon>
        <taxon>Pseudomonadati</taxon>
        <taxon>Pseudomonadota</taxon>
        <taxon>Gammaproteobacteria</taxon>
        <taxon>Moraxellales</taxon>
        <taxon>Moraxellaceae</taxon>
        <taxon>Acinetobacter</taxon>
        <taxon>Acinetobacter calcoaceticus/baumannii complex</taxon>
    </lineage>
</organism>